<dbReference type="InterPro" id="IPR036282">
    <property type="entry name" value="Glutathione-S-Trfase_C_sf"/>
</dbReference>
<dbReference type="Proteomes" id="UP000676409">
    <property type="component" value="Chromosome"/>
</dbReference>
<evidence type="ECO:0000313" key="3">
    <source>
        <dbReference type="Proteomes" id="UP000676409"/>
    </source>
</evidence>
<proteinExistence type="predicted"/>
<dbReference type="SUPFAM" id="SSF52833">
    <property type="entry name" value="Thioredoxin-like"/>
    <property type="match status" value="1"/>
</dbReference>
<dbReference type="Pfam" id="PF13417">
    <property type="entry name" value="GST_N_3"/>
    <property type="match status" value="1"/>
</dbReference>
<dbReference type="SUPFAM" id="SSF47616">
    <property type="entry name" value="GST C-terminal domain-like"/>
    <property type="match status" value="1"/>
</dbReference>
<dbReference type="AlphaFoldDB" id="A0A975FXQ7"/>
<feature type="domain" description="GST N-terminal" evidence="1">
    <location>
        <begin position="7"/>
        <end position="81"/>
    </location>
</feature>
<dbReference type="InterPro" id="IPR036249">
    <property type="entry name" value="Thioredoxin-like_sf"/>
</dbReference>
<gene>
    <name evidence="2" type="ORF">KCG34_20480</name>
</gene>
<dbReference type="EMBL" id="CP073078">
    <property type="protein sequence ID" value="QUD87403.1"/>
    <property type="molecule type" value="Genomic_DNA"/>
</dbReference>
<accession>A0A975FXQ7</accession>
<dbReference type="InterPro" id="IPR004045">
    <property type="entry name" value="Glutathione_S-Trfase_N"/>
</dbReference>
<dbReference type="CDD" id="cd00299">
    <property type="entry name" value="GST_C_family"/>
    <property type="match status" value="1"/>
</dbReference>
<dbReference type="Gene3D" id="3.40.30.110">
    <property type="match status" value="2"/>
</dbReference>
<reference evidence="2" key="1">
    <citation type="submission" date="2021-04" db="EMBL/GenBank/DDBJ databases">
        <title>The complete genome sequence of Caulobacter sp. S6.</title>
        <authorList>
            <person name="Tang Y."/>
            <person name="Ouyang W."/>
            <person name="Liu Q."/>
            <person name="Huang B."/>
            <person name="Guo Z."/>
            <person name="Lei P."/>
        </authorList>
    </citation>
    <scope>NUCLEOTIDE SEQUENCE</scope>
    <source>
        <strain evidence="2">S6</strain>
    </source>
</reference>
<sequence length="304" mass="32998">MNDSLILHHYDTSPFSEKIRVALGMKSAAWRSVKIPNIMPKPDLMPLTGGYRRTPVAQAGADVFCDTQVILAEVERMTPEPRLVGGLDWAVNLWADRPFFMATVPIIFGSLKGEIDPAFAKDREQLSGRPFDPNAMRAAVGPMKQQWRAQAAWLNQQLAADGAWLAGERPGLADAAAYMNIWFLERNAPQIAAELLQGLDAVQAWKRRVAEIGHGAPSELDSTAALEIARTAEPRGTDTHDPADPLGLSPGAAAFVMADDYGRDRVLGRLVAANPERVVIAREDPAVGLVHVHFPRAGYIAGPA</sequence>
<protein>
    <submittedName>
        <fullName evidence="2">Glutathione S-transferase family protein</fullName>
    </submittedName>
</protein>
<dbReference type="CDD" id="cd00570">
    <property type="entry name" value="GST_N_family"/>
    <property type="match status" value="1"/>
</dbReference>
<dbReference type="RefSeq" id="WP_211937455.1">
    <property type="nucleotide sequence ID" value="NZ_CP073078.1"/>
</dbReference>
<evidence type="ECO:0000313" key="2">
    <source>
        <dbReference type="EMBL" id="QUD87403.1"/>
    </source>
</evidence>
<evidence type="ECO:0000259" key="1">
    <source>
        <dbReference type="Pfam" id="PF13417"/>
    </source>
</evidence>
<name>A0A975FXQ7_9CAUL</name>
<dbReference type="Pfam" id="PF13410">
    <property type="entry name" value="GST_C_2"/>
    <property type="match status" value="1"/>
</dbReference>
<keyword evidence="3" id="KW-1185">Reference proteome</keyword>
<organism evidence="2 3">
    <name type="scientific">Phenylobacterium montanum</name>
    <dbReference type="NCBI Taxonomy" id="2823693"/>
    <lineage>
        <taxon>Bacteria</taxon>
        <taxon>Pseudomonadati</taxon>
        <taxon>Pseudomonadota</taxon>
        <taxon>Alphaproteobacteria</taxon>
        <taxon>Caulobacterales</taxon>
        <taxon>Caulobacteraceae</taxon>
        <taxon>Phenylobacterium</taxon>
    </lineage>
</organism>
<dbReference type="KEGG" id="caul:KCG34_20480"/>